<protein>
    <recommendedName>
        <fullName evidence="1">N-acetyltransferase domain-containing protein</fullName>
    </recommendedName>
</protein>
<sequence length="205" mass="22132">MHGQSTCELCMAGKQQITKSADLRTQLIPLPELSSQTARPARPAARERGQLMPHTARAGVMAFSMRAARTTDLQAIMELHVSPGRLRTDPQYADVSAGQSLCFDRPLRQAICLAMLCDARGICYIAESDSLLVGVLSARILDDCVYVSEVCVGAEHRQKGVATGLLSALARECPVRQIRLHVESSNPSALSLYGGHALSFTPDGR</sequence>
<dbReference type="Pfam" id="PF00583">
    <property type="entry name" value="Acetyltransf_1"/>
    <property type="match status" value="1"/>
</dbReference>
<name>G7E398_MIXOS</name>
<dbReference type="GO" id="GO:0016747">
    <property type="term" value="F:acyltransferase activity, transferring groups other than amino-acyl groups"/>
    <property type="evidence" value="ECO:0007669"/>
    <property type="project" value="InterPro"/>
</dbReference>
<proteinExistence type="predicted"/>
<evidence type="ECO:0000313" key="2">
    <source>
        <dbReference type="EMBL" id="GAA97308.1"/>
    </source>
</evidence>
<dbReference type="InterPro" id="IPR000182">
    <property type="entry name" value="GNAT_dom"/>
</dbReference>
<organism evidence="2 3">
    <name type="scientific">Mixia osmundae (strain CBS 9802 / IAM 14324 / JCM 22182 / KY 12970)</name>
    <dbReference type="NCBI Taxonomy" id="764103"/>
    <lineage>
        <taxon>Eukaryota</taxon>
        <taxon>Fungi</taxon>
        <taxon>Dikarya</taxon>
        <taxon>Basidiomycota</taxon>
        <taxon>Pucciniomycotina</taxon>
        <taxon>Mixiomycetes</taxon>
        <taxon>Mixiales</taxon>
        <taxon>Mixiaceae</taxon>
        <taxon>Mixia</taxon>
    </lineage>
</organism>
<comment type="caution">
    <text evidence="2">The sequence shown here is derived from an EMBL/GenBank/DDBJ whole genome shotgun (WGS) entry which is preliminary data.</text>
</comment>
<dbReference type="RefSeq" id="XP_014567914.1">
    <property type="nucleotide sequence ID" value="XM_014712428.1"/>
</dbReference>
<evidence type="ECO:0000259" key="1">
    <source>
        <dbReference type="PROSITE" id="PS51186"/>
    </source>
</evidence>
<dbReference type="SUPFAM" id="SSF55729">
    <property type="entry name" value="Acyl-CoA N-acyltransferases (Nat)"/>
    <property type="match status" value="1"/>
</dbReference>
<feature type="domain" description="N-acetyltransferase" evidence="1">
    <location>
        <begin position="63"/>
        <end position="205"/>
    </location>
</feature>
<keyword evidence="3" id="KW-1185">Reference proteome</keyword>
<dbReference type="InParanoid" id="G7E398"/>
<dbReference type="PROSITE" id="PS51186">
    <property type="entry name" value="GNAT"/>
    <property type="match status" value="1"/>
</dbReference>
<dbReference type="EMBL" id="BABT02000119">
    <property type="protein sequence ID" value="GAA97308.1"/>
    <property type="molecule type" value="Genomic_DNA"/>
</dbReference>
<dbReference type="AlphaFoldDB" id="G7E398"/>
<dbReference type="Proteomes" id="UP000009131">
    <property type="component" value="Unassembled WGS sequence"/>
</dbReference>
<dbReference type="Gene3D" id="3.40.630.30">
    <property type="match status" value="1"/>
</dbReference>
<reference evidence="2 3" key="1">
    <citation type="journal article" date="2011" name="J. Gen. Appl. Microbiol.">
        <title>Draft genome sequencing of the enigmatic basidiomycete Mixia osmundae.</title>
        <authorList>
            <person name="Nishida H."/>
            <person name="Nagatsuka Y."/>
            <person name="Sugiyama J."/>
        </authorList>
    </citation>
    <scope>NUCLEOTIDE SEQUENCE [LARGE SCALE GENOMIC DNA]</scope>
    <source>
        <strain evidence="3">CBS 9802 / IAM 14324 / JCM 22182 / KY 12970</strain>
    </source>
</reference>
<gene>
    <name evidence="2" type="primary">Mo03986</name>
    <name evidence="2" type="ORF">E5Q_03986</name>
</gene>
<dbReference type="HOGENOM" id="CLU_1337804_0_0_1"/>
<accession>G7E398</accession>
<dbReference type="InterPro" id="IPR016181">
    <property type="entry name" value="Acyl_CoA_acyltransferase"/>
</dbReference>
<dbReference type="CDD" id="cd04301">
    <property type="entry name" value="NAT_SF"/>
    <property type="match status" value="1"/>
</dbReference>
<reference evidence="2 3" key="2">
    <citation type="journal article" date="2012" name="Open Biol.">
        <title>Characteristics of nucleosomes and linker DNA regions on the genome of the basidiomycete Mixia osmundae revealed by mono- and dinucleosome mapping.</title>
        <authorList>
            <person name="Nishida H."/>
            <person name="Kondo S."/>
            <person name="Matsumoto T."/>
            <person name="Suzuki Y."/>
            <person name="Yoshikawa H."/>
            <person name="Taylor T.D."/>
            <person name="Sugiyama J."/>
        </authorList>
    </citation>
    <scope>NUCLEOTIDE SEQUENCE [LARGE SCALE GENOMIC DNA]</scope>
    <source>
        <strain evidence="3">CBS 9802 / IAM 14324 / JCM 22182 / KY 12970</strain>
    </source>
</reference>
<evidence type="ECO:0000313" key="3">
    <source>
        <dbReference type="Proteomes" id="UP000009131"/>
    </source>
</evidence>